<dbReference type="Gene3D" id="1.10.357.10">
    <property type="entry name" value="Tetracycline Repressor, domain 2"/>
    <property type="match status" value="1"/>
</dbReference>
<evidence type="ECO:0000313" key="8">
    <source>
        <dbReference type="Proteomes" id="UP001500621"/>
    </source>
</evidence>
<keyword evidence="8" id="KW-1185">Reference proteome</keyword>
<keyword evidence="2 4" id="KW-0238">DNA-binding</keyword>
<organism evidence="7 8">
    <name type="scientific">Nocardioides nanhaiensis</name>
    <dbReference type="NCBI Taxonomy" id="1476871"/>
    <lineage>
        <taxon>Bacteria</taxon>
        <taxon>Bacillati</taxon>
        <taxon>Actinomycetota</taxon>
        <taxon>Actinomycetes</taxon>
        <taxon>Propionibacteriales</taxon>
        <taxon>Nocardioidaceae</taxon>
        <taxon>Nocardioides</taxon>
    </lineage>
</organism>
<comment type="caution">
    <text evidence="7">The sequence shown here is derived from an EMBL/GenBank/DDBJ whole genome shotgun (WGS) entry which is preliminary data.</text>
</comment>
<dbReference type="PANTHER" id="PTHR30055">
    <property type="entry name" value="HTH-TYPE TRANSCRIPTIONAL REGULATOR RUTR"/>
    <property type="match status" value="1"/>
</dbReference>
<keyword evidence="3" id="KW-0804">Transcription</keyword>
<dbReference type="PRINTS" id="PR00455">
    <property type="entry name" value="HTHTETR"/>
</dbReference>
<evidence type="ECO:0000256" key="3">
    <source>
        <dbReference type="ARBA" id="ARBA00023163"/>
    </source>
</evidence>
<dbReference type="InterPro" id="IPR001647">
    <property type="entry name" value="HTH_TetR"/>
</dbReference>
<evidence type="ECO:0000313" key="7">
    <source>
        <dbReference type="EMBL" id="GAA4668360.1"/>
    </source>
</evidence>
<dbReference type="EMBL" id="BAABIM010000001">
    <property type="protein sequence ID" value="GAA4668360.1"/>
    <property type="molecule type" value="Genomic_DNA"/>
</dbReference>
<gene>
    <name evidence="7" type="ORF">GCM10023226_00340</name>
</gene>
<keyword evidence="1" id="KW-0805">Transcription regulation</keyword>
<dbReference type="PANTHER" id="PTHR30055:SF238">
    <property type="entry name" value="MYCOFACTOCIN BIOSYNTHESIS TRANSCRIPTIONAL REGULATOR MFTR-RELATED"/>
    <property type="match status" value="1"/>
</dbReference>
<dbReference type="PROSITE" id="PS50977">
    <property type="entry name" value="HTH_TETR_2"/>
    <property type="match status" value="1"/>
</dbReference>
<dbReference type="RefSeq" id="WP_345262012.1">
    <property type="nucleotide sequence ID" value="NZ_BAABIM010000001.1"/>
</dbReference>
<accession>A0ABP8VP33</accession>
<sequence>MPETAVPSVAPSAGPAEPGLRERRRRQTEREISDVALDLFESRGLDHTTVDEIAGRVGVSPRTFFRYFATKESAALLGNADLEERVGTMVEATRPEQPLLPQLEVIWREVLRVIAEGEEGTRLLRVRRLMQHEPSLRLAGLQLDEERVSALASRLAQITGRPDDDVRLVVELGSAVVRHALDRWATAAERDEHLDLLAAYEAASTAVRAELAAGR</sequence>
<dbReference type="SUPFAM" id="SSF46689">
    <property type="entry name" value="Homeodomain-like"/>
    <property type="match status" value="1"/>
</dbReference>
<dbReference type="InterPro" id="IPR009057">
    <property type="entry name" value="Homeodomain-like_sf"/>
</dbReference>
<name>A0ABP8VP33_9ACTN</name>
<evidence type="ECO:0000256" key="1">
    <source>
        <dbReference type="ARBA" id="ARBA00023015"/>
    </source>
</evidence>
<evidence type="ECO:0000256" key="2">
    <source>
        <dbReference type="ARBA" id="ARBA00023125"/>
    </source>
</evidence>
<evidence type="ECO:0000256" key="5">
    <source>
        <dbReference type="SAM" id="MobiDB-lite"/>
    </source>
</evidence>
<dbReference type="InterPro" id="IPR050109">
    <property type="entry name" value="HTH-type_TetR-like_transc_reg"/>
</dbReference>
<feature type="DNA-binding region" description="H-T-H motif" evidence="4">
    <location>
        <begin position="49"/>
        <end position="68"/>
    </location>
</feature>
<protein>
    <submittedName>
        <fullName evidence="7">TetR family transcriptional regulator</fullName>
    </submittedName>
</protein>
<dbReference type="Pfam" id="PF00440">
    <property type="entry name" value="TetR_N"/>
    <property type="match status" value="1"/>
</dbReference>
<reference evidence="8" key="1">
    <citation type="journal article" date="2019" name="Int. J. Syst. Evol. Microbiol.">
        <title>The Global Catalogue of Microorganisms (GCM) 10K type strain sequencing project: providing services to taxonomists for standard genome sequencing and annotation.</title>
        <authorList>
            <consortium name="The Broad Institute Genomics Platform"/>
            <consortium name="The Broad Institute Genome Sequencing Center for Infectious Disease"/>
            <person name="Wu L."/>
            <person name="Ma J."/>
        </authorList>
    </citation>
    <scope>NUCLEOTIDE SEQUENCE [LARGE SCALE GENOMIC DNA]</scope>
    <source>
        <strain evidence="8">JCM 18127</strain>
    </source>
</reference>
<evidence type="ECO:0000256" key="4">
    <source>
        <dbReference type="PROSITE-ProRule" id="PRU00335"/>
    </source>
</evidence>
<evidence type="ECO:0000259" key="6">
    <source>
        <dbReference type="PROSITE" id="PS50977"/>
    </source>
</evidence>
<feature type="region of interest" description="Disordered" evidence="5">
    <location>
        <begin position="1"/>
        <end position="27"/>
    </location>
</feature>
<feature type="compositionally biased region" description="Low complexity" evidence="5">
    <location>
        <begin position="1"/>
        <end position="18"/>
    </location>
</feature>
<feature type="domain" description="HTH tetR-type" evidence="6">
    <location>
        <begin position="26"/>
        <end position="86"/>
    </location>
</feature>
<proteinExistence type="predicted"/>
<dbReference type="Proteomes" id="UP001500621">
    <property type="component" value="Unassembled WGS sequence"/>
</dbReference>